<reference evidence="6" key="1">
    <citation type="journal article" date="2021" name="PeerJ">
        <title>Extensive microbial diversity within the chicken gut microbiome revealed by metagenomics and culture.</title>
        <authorList>
            <person name="Gilroy R."/>
            <person name="Ravi A."/>
            <person name="Getino M."/>
            <person name="Pursley I."/>
            <person name="Horton D.L."/>
            <person name="Alikhan N.F."/>
            <person name="Baker D."/>
            <person name="Gharbi K."/>
            <person name="Hall N."/>
            <person name="Watson M."/>
            <person name="Adriaenssens E.M."/>
            <person name="Foster-Nyarko E."/>
            <person name="Jarju S."/>
            <person name="Secka A."/>
            <person name="Antonio M."/>
            <person name="Oren A."/>
            <person name="Chaudhuri R.R."/>
            <person name="La Ragione R."/>
            <person name="Hildebrand F."/>
            <person name="Pallen M.J."/>
        </authorList>
    </citation>
    <scope>NUCLEOTIDE SEQUENCE</scope>
    <source>
        <strain evidence="6">CHK198-12963</strain>
    </source>
</reference>
<dbReference type="AlphaFoldDB" id="A0A9D2TE91"/>
<feature type="signal peptide" evidence="4">
    <location>
        <begin position="1"/>
        <end position="27"/>
    </location>
</feature>
<organism evidence="6 7">
    <name type="scientific">Candidatus Enterocloster excrementigallinarum</name>
    <dbReference type="NCBI Taxonomy" id="2838558"/>
    <lineage>
        <taxon>Bacteria</taxon>
        <taxon>Bacillati</taxon>
        <taxon>Bacillota</taxon>
        <taxon>Clostridia</taxon>
        <taxon>Lachnospirales</taxon>
        <taxon>Lachnospiraceae</taxon>
        <taxon>Enterocloster</taxon>
    </lineage>
</organism>
<accession>A0A9D2TE91</accession>
<evidence type="ECO:0000256" key="2">
    <source>
        <dbReference type="ARBA" id="ARBA00022729"/>
    </source>
</evidence>
<keyword evidence="2 4" id="KW-0732">Signal</keyword>
<evidence type="ECO:0000313" key="7">
    <source>
        <dbReference type="Proteomes" id="UP000823863"/>
    </source>
</evidence>
<dbReference type="PROSITE" id="PS51257">
    <property type="entry name" value="PROKAR_LIPOPROTEIN"/>
    <property type="match status" value="1"/>
</dbReference>
<dbReference type="InterPro" id="IPR051010">
    <property type="entry name" value="BCAA_transport"/>
</dbReference>
<comment type="caution">
    <text evidence="6">The sequence shown here is derived from an EMBL/GenBank/DDBJ whole genome shotgun (WGS) entry which is preliminary data.</text>
</comment>
<dbReference type="SUPFAM" id="SSF53822">
    <property type="entry name" value="Periplasmic binding protein-like I"/>
    <property type="match status" value="1"/>
</dbReference>
<dbReference type="Pfam" id="PF13458">
    <property type="entry name" value="Peripla_BP_6"/>
    <property type="match status" value="1"/>
</dbReference>
<feature type="compositionally biased region" description="Low complexity" evidence="3">
    <location>
        <begin position="32"/>
        <end position="61"/>
    </location>
</feature>
<proteinExistence type="inferred from homology"/>
<feature type="region of interest" description="Disordered" evidence="3">
    <location>
        <begin position="26"/>
        <end position="61"/>
    </location>
</feature>
<evidence type="ECO:0000256" key="3">
    <source>
        <dbReference type="SAM" id="MobiDB-lite"/>
    </source>
</evidence>
<dbReference type="Gene3D" id="3.40.50.2300">
    <property type="match status" value="2"/>
</dbReference>
<evidence type="ECO:0000259" key="5">
    <source>
        <dbReference type="Pfam" id="PF13458"/>
    </source>
</evidence>
<dbReference type="InterPro" id="IPR028081">
    <property type="entry name" value="Leu-bd"/>
</dbReference>
<evidence type="ECO:0000313" key="6">
    <source>
        <dbReference type="EMBL" id="HJC65906.1"/>
    </source>
</evidence>
<evidence type="ECO:0000256" key="1">
    <source>
        <dbReference type="ARBA" id="ARBA00010062"/>
    </source>
</evidence>
<sequence>MRKTKQIAALMMAAAMALTACSGGAQTAQSSQAGGTETEAASGAEQTSSAEGSGAESTATGEPIKVGVSYMNTGSMAAGGLRMHQAITMAFEEINAAGGVLDGRPLEMAAVDDTGTPTGAVNAVNKILGENVAVAIGPHTSPMASATQELYRKAGVPFVTAATSPSLLQAENPYFFRISVSDGAVGPVMVAFAMENFDCKKIGAIYDTDDYGVAANNATQTYCEENGIEYYSEGFTTGDKDLTSQLSKIKAWGPDVFFDFSHDAEAALTVRQLDELGMGDIPHIGSNALAQAQTYDLCDAKQLEGTFASTDFYADTTNETMNDFLERFRTRWGEEAERYAAMYYTAAYLVADAIERAGSDDPEAIRTALSETQGFQAIFGELNCTEQGEMNTNLYILEFDGEKNMTVAQQVSLD</sequence>
<name>A0A9D2TE91_9FIRM</name>
<dbReference type="PANTHER" id="PTHR30483:SF6">
    <property type="entry name" value="PERIPLASMIC BINDING PROTEIN OF ABC TRANSPORTER FOR NATURAL AMINO ACIDS"/>
    <property type="match status" value="1"/>
</dbReference>
<dbReference type="EMBL" id="DWWB01000017">
    <property type="protein sequence ID" value="HJC65906.1"/>
    <property type="molecule type" value="Genomic_DNA"/>
</dbReference>
<protein>
    <submittedName>
        <fullName evidence="6">ABC transporter substrate-binding protein</fullName>
    </submittedName>
</protein>
<dbReference type="PANTHER" id="PTHR30483">
    <property type="entry name" value="LEUCINE-SPECIFIC-BINDING PROTEIN"/>
    <property type="match status" value="1"/>
</dbReference>
<feature type="domain" description="Leucine-binding protein" evidence="5">
    <location>
        <begin position="63"/>
        <end position="400"/>
    </location>
</feature>
<gene>
    <name evidence="6" type="ORF">H9931_04185</name>
</gene>
<feature type="chain" id="PRO_5039280723" evidence="4">
    <location>
        <begin position="28"/>
        <end position="414"/>
    </location>
</feature>
<dbReference type="InterPro" id="IPR028082">
    <property type="entry name" value="Peripla_BP_I"/>
</dbReference>
<comment type="similarity">
    <text evidence="1">Belongs to the leucine-binding protein family.</text>
</comment>
<reference evidence="6" key="2">
    <citation type="submission" date="2021-04" db="EMBL/GenBank/DDBJ databases">
        <authorList>
            <person name="Gilroy R."/>
        </authorList>
    </citation>
    <scope>NUCLEOTIDE SEQUENCE</scope>
    <source>
        <strain evidence="6">CHK198-12963</strain>
    </source>
</reference>
<dbReference type="Proteomes" id="UP000823863">
    <property type="component" value="Unassembled WGS sequence"/>
</dbReference>
<evidence type="ECO:0000256" key="4">
    <source>
        <dbReference type="SAM" id="SignalP"/>
    </source>
</evidence>